<dbReference type="Proteomes" id="UP000192721">
    <property type="component" value="Unassembled WGS sequence"/>
</dbReference>
<organism evidence="1 2">
    <name type="scientific">Chromobacterium haemolyticum</name>
    <dbReference type="NCBI Taxonomy" id="394935"/>
    <lineage>
        <taxon>Bacteria</taxon>
        <taxon>Pseudomonadati</taxon>
        <taxon>Pseudomonadota</taxon>
        <taxon>Betaproteobacteria</taxon>
        <taxon>Neisseriales</taxon>
        <taxon>Chromobacteriaceae</taxon>
        <taxon>Chromobacterium</taxon>
    </lineage>
</organism>
<accession>A0A1W0CN54</accession>
<dbReference type="AlphaFoldDB" id="A0A1W0CN54"/>
<dbReference type="EMBL" id="MUKV01000024">
    <property type="protein sequence ID" value="OQS36121.1"/>
    <property type="molecule type" value="Genomic_DNA"/>
</dbReference>
<proteinExistence type="predicted"/>
<gene>
    <name evidence="1" type="ORF">B0T45_16710</name>
</gene>
<sequence>MSPGTAADLDAARGDARRLPFDTLFAISPAGDWKHLAGRTVHRRKNGGYAEPGGVSFIVHSETHQTIIATASDLAPLGAAGQGDLFPEQPS</sequence>
<name>A0A1W0CN54_9NEIS</name>
<dbReference type="RefSeq" id="WP_081556250.1">
    <property type="nucleotide sequence ID" value="NZ_MUKV01000024.1"/>
</dbReference>
<evidence type="ECO:0000313" key="1">
    <source>
        <dbReference type="EMBL" id="OQS36121.1"/>
    </source>
</evidence>
<evidence type="ECO:0000313" key="2">
    <source>
        <dbReference type="Proteomes" id="UP000192721"/>
    </source>
</evidence>
<reference evidence="1 2" key="1">
    <citation type="submission" date="2017-02" db="EMBL/GenBank/DDBJ databases">
        <title>Chromobacterium haemolyticum H5244.</title>
        <authorList>
            <person name="Gulvik C.A."/>
        </authorList>
    </citation>
    <scope>NUCLEOTIDE SEQUENCE [LARGE SCALE GENOMIC DNA]</scope>
    <source>
        <strain evidence="1 2">H5244</strain>
    </source>
</reference>
<protein>
    <submittedName>
        <fullName evidence="1">Uncharacterized protein</fullName>
    </submittedName>
</protein>
<comment type="caution">
    <text evidence="1">The sequence shown here is derived from an EMBL/GenBank/DDBJ whole genome shotgun (WGS) entry which is preliminary data.</text>
</comment>